<protein>
    <recommendedName>
        <fullName evidence="3">Tubulin-specific chaperone A</fullName>
    </recommendedName>
</protein>
<keyword evidence="5" id="KW-1185">Reference proteome</keyword>
<dbReference type="EMBL" id="OZ022406">
    <property type="protein sequence ID" value="CAK9437265.1"/>
    <property type="molecule type" value="Genomic_DNA"/>
</dbReference>
<gene>
    <name evidence="4" type="ORF">LODBEIA_P16430</name>
</gene>
<evidence type="ECO:0000256" key="3">
    <source>
        <dbReference type="RuleBase" id="RU364030"/>
    </source>
</evidence>
<dbReference type="PANTHER" id="PTHR21500:SF0">
    <property type="entry name" value="TUBULIN-SPECIFIC CHAPERONE A"/>
    <property type="match status" value="1"/>
</dbReference>
<comment type="subunit">
    <text evidence="3">Supercomplex made of cofactors A to E. Cofactors A and D function by capturing and stabilizing tubulin in a quasi-native conformation. Cofactor E binds to the cofactor D-tubulin complex; interaction with cofactor C then causes the release of tubulin polypeptides that are committed to the native state.</text>
</comment>
<comment type="similarity">
    <text evidence="1 3">Belongs to the TBCA family.</text>
</comment>
<comment type="subcellular location">
    <subcellularLocation>
        <location evidence="3">Cytoplasm</location>
        <location evidence="3">Cytoskeleton</location>
    </subcellularLocation>
</comment>
<keyword evidence="3" id="KW-0493">Microtubule</keyword>
<dbReference type="Pfam" id="PF02970">
    <property type="entry name" value="TBCA"/>
    <property type="match status" value="1"/>
</dbReference>
<proteinExistence type="inferred from homology"/>
<dbReference type="InterPro" id="IPR036126">
    <property type="entry name" value="TBCA_sf"/>
</dbReference>
<organism evidence="4 5">
    <name type="scientific">Lodderomyces beijingensis</name>
    <dbReference type="NCBI Taxonomy" id="1775926"/>
    <lineage>
        <taxon>Eukaryota</taxon>
        <taxon>Fungi</taxon>
        <taxon>Dikarya</taxon>
        <taxon>Ascomycota</taxon>
        <taxon>Saccharomycotina</taxon>
        <taxon>Pichiomycetes</taxon>
        <taxon>Debaryomycetaceae</taxon>
        <taxon>Candida/Lodderomyces clade</taxon>
        <taxon>Lodderomyces</taxon>
    </lineage>
</organism>
<dbReference type="RefSeq" id="XP_066828581.1">
    <property type="nucleotide sequence ID" value="XM_066971554.1"/>
</dbReference>
<keyword evidence="3" id="KW-0963">Cytoplasm</keyword>
<name>A0ABP0ZGX4_9ASCO</name>
<sequence>MPTQLQIKVDALKRVIKEEKLYRQEVAEQDKYVAQMKANNADEYEIKKQVEVLEESQRMVPVVGDKIKELKQSLKEYLGTYTGEEDTSEAKSLI</sequence>
<dbReference type="InterPro" id="IPR004226">
    <property type="entry name" value="TBCA"/>
</dbReference>
<accession>A0ABP0ZGX4</accession>
<dbReference type="GeneID" id="92206839"/>
<reference evidence="4 5" key="1">
    <citation type="submission" date="2024-03" db="EMBL/GenBank/DDBJ databases">
        <authorList>
            <person name="Brejova B."/>
        </authorList>
    </citation>
    <scope>NUCLEOTIDE SEQUENCE [LARGE SCALE GENOMIC DNA]</scope>
    <source>
        <strain evidence="4 5">CBS 14171</strain>
    </source>
</reference>
<dbReference type="SUPFAM" id="SSF46988">
    <property type="entry name" value="Tubulin chaperone cofactor A"/>
    <property type="match status" value="1"/>
</dbReference>
<keyword evidence="3" id="KW-0206">Cytoskeleton</keyword>
<dbReference type="PANTHER" id="PTHR21500">
    <property type="entry name" value="TUBULIN-SPECIFIC CHAPERONE A"/>
    <property type="match status" value="1"/>
</dbReference>
<dbReference type="Proteomes" id="UP001497383">
    <property type="component" value="Chromosome 2"/>
</dbReference>
<evidence type="ECO:0000313" key="4">
    <source>
        <dbReference type="EMBL" id="CAK9437265.1"/>
    </source>
</evidence>
<keyword evidence="2 3" id="KW-0143">Chaperone</keyword>
<evidence type="ECO:0000256" key="2">
    <source>
        <dbReference type="ARBA" id="ARBA00023186"/>
    </source>
</evidence>
<dbReference type="Gene3D" id="1.20.58.90">
    <property type="match status" value="1"/>
</dbReference>
<evidence type="ECO:0000313" key="5">
    <source>
        <dbReference type="Proteomes" id="UP001497383"/>
    </source>
</evidence>
<evidence type="ECO:0000256" key="1">
    <source>
        <dbReference type="ARBA" id="ARBA00006806"/>
    </source>
</evidence>